<feature type="compositionally biased region" description="Polar residues" evidence="1">
    <location>
        <begin position="558"/>
        <end position="593"/>
    </location>
</feature>
<feature type="region of interest" description="Disordered" evidence="1">
    <location>
        <begin position="278"/>
        <end position="334"/>
    </location>
</feature>
<feature type="compositionally biased region" description="Low complexity" evidence="1">
    <location>
        <begin position="317"/>
        <end position="326"/>
    </location>
</feature>
<dbReference type="Pfam" id="PF02178">
    <property type="entry name" value="AT_hook"/>
    <property type="match status" value="4"/>
</dbReference>
<feature type="compositionally biased region" description="Low complexity" evidence="1">
    <location>
        <begin position="360"/>
        <end position="373"/>
    </location>
</feature>
<dbReference type="WBParaSite" id="SVE_1906400.1">
    <property type="protein sequence ID" value="SVE_1906400.1"/>
    <property type="gene ID" value="SVE_1906400"/>
</dbReference>
<evidence type="ECO:0000256" key="1">
    <source>
        <dbReference type="SAM" id="MobiDB-lite"/>
    </source>
</evidence>
<feature type="region of interest" description="Disordered" evidence="1">
    <location>
        <begin position="20"/>
        <end position="40"/>
    </location>
</feature>
<feature type="region of interest" description="Disordered" evidence="1">
    <location>
        <begin position="346"/>
        <end position="373"/>
    </location>
</feature>
<sequence length="719" mass="79705">MSDNEKILSIGNELLANKKDVVKKKRGRPPTKLNNDGIKKYKKNNLPQNYFSFGKNNKNENLKIIKCSKSTTNICKKLPISKIQMNNEKKKRGRPRKNPSSTIDIKSPPKLEDSILSLIAQKDTESDDELFIEDIECKTETTLEAQNKLLNLLQKPPAFSDFTINNKIDDNIKQHGKKRGRPRKSDIQSPINGKSSKFTDNGLSEVKNNSPTNKPKEKYSNDKRTSLLNFENSPKDKSTRKRRKVSTDKSSSTMPLNLTENSILTNSKSGTLNIIHSNTNLSGNSSLSMTSEHLKSKNERLNSKLSYNDPSKDSILHQSQSDTTSHSTERTLSNLFQRETIIPQVIVKKKRGRPRGSLTSKSKSNDSLLNSSNNDNFMEKILGSFSNDITIKKKRGRPCKINLSNVKTDNILPIIDNGDQNSIELHNLKLHKLVHQKIGNLSKISRSQDFLISKDTHGEGENTLFKGEISSNSQNLNSNDLGTIYNNKVDLQNGGVNVNGEEKKSLSESTVIISLSSDGTYSIGGNLPKAPKILICNGVIENTNDGIKVPIQLVINNQSGNTNSDMTPITLSPENLSRSESLPYGSDSNQVNDSSTSIRNNSFSSNVENQSNGTIINTTSNSFFDNQRDALSTKLIHNESIISSDEGSNINRCKPKNNIISSTSVSGLDKEEYNDNKSGIFKPFMPKSVLPINITSLRDGSIYDTKSRASSLPPFGSPK</sequence>
<evidence type="ECO:0000313" key="3">
    <source>
        <dbReference type="WBParaSite" id="SVE_1906400.1"/>
    </source>
</evidence>
<keyword evidence="2" id="KW-1185">Reference proteome</keyword>
<reference evidence="2" key="1">
    <citation type="submission" date="2014-07" db="EMBL/GenBank/DDBJ databases">
        <authorList>
            <person name="Martin A.A"/>
            <person name="De Silva N."/>
        </authorList>
    </citation>
    <scope>NUCLEOTIDE SEQUENCE</scope>
</reference>
<feature type="compositionally biased region" description="Polar residues" evidence="1">
    <location>
        <begin position="187"/>
        <end position="213"/>
    </location>
</feature>
<protein>
    <submittedName>
        <fullName evidence="3">Origin recognition complex subunit 1</fullName>
    </submittedName>
</protein>
<organism evidence="2 3">
    <name type="scientific">Strongyloides venezuelensis</name>
    <name type="common">Threadworm</name>
    <dbReference type="NCBI Taxonomy" id="75913"/>
    <lineage>
        <taxon>Eukaryota</taxon>
        <taxon>Metazoa</taxon>
        <taxon>Ecdysozoa</taxon>
        <taxon>Nematoda</taxon>
        <taxon>Chromadorea</taxon>
        <taxon>Rhabditida</taxon>
        <taxon>Tylenchina</taxon>
        <taxon>Panagrolaimomorpha</taxon>
        <taxon>Strongyloidoidea</taxon>
        <taxon>Strongyloididae</taxon>
        <taxon>Strongyloides</taxon>
    </lineage>
</organism>
<feature type="compositionally biased region" description="Low complexity" evidence="1">
    <location>
        <begin position="594"/>
        <end position="606"/>
    </location>
</feature>
<reference evidence="3" key="2">
    <citation type="submission" date="2015-08" db="UniProtKB">
        <authorList>
            <consortium name="WormBaseParasite"/>
        </authorList>
    </citation>
    <scope>IDENTIFICATION</scope>
</reference>
<feature type="compositionally biased region" description="Polar residues" evidence="1">
    <location>
        <begin position="248"/>
        <end position="261"/>
    </location>
</feature>
<name>A0A0K0G2W3_STRVS</name>
<feature type="compositionally biased region" description="Basic and acidic residues" evidence="1">
    <location>
        <begin position="214"/>
        <end position="225"/>
    </location>
</feature>
<dbReference type="SMART" id="SM00384">
    <property type="entry name" value="AT_hook"/>
    <property type="match status" value="5"/>
</dbReference>
<feature type="region of interest" description="Disordered" evidence="1">
    <location>
        <begin position="85"/>
        <end position="108"/>
    </location>
</feature>
<feature type="compositionally biased region" description="Low complexity" evidence="1">
    <location>
        <begin position="278"/>
        <end position="291"/>
    </location>
</feature>
<proteinExistence type="predicted"/>
<feature type="region of interest" description="Disordered" evidence="1">
    <location>
        <begin position="160"/>
        <end position="261"/>
    </location>
</feature>
<feature type="region of interest" description="Disordered" evidence="1">
    <location>
        <begin position="558"/>
        <end position="613"/>
    </location>
</feature>
<dbReference type="AlphaFoldDB" id="A0A0K0G2W3"/>
<evidence type="ECO:0000313" key="2">
    <source>
        <dbReference type="Proteomes" id="UP000035680"/>
    </source>
</evidence>
<dbReference type="InterPro" id="IPR017956">
    <property type="entry name" value="AT_hook_DNA-bd_motif"/>
</dbReference>
<dbReference type="Proteomes" id="UP000035680">
    <property type="component" value="Unassembled WGS sequence"/>
</dbReference>
<dbReference type="PRINTS" id="PR00929">
    <property type="entry name" value="ATHOOK"/>
</dbReference>
<feature type="compositionally biased region" description="Basic and acidic residues" evidence="1">
    <location>
        <begin position="292"/>
        <end position="302"/>
    </location>
</feature>
<accession>A0A0K0G2W3</accession>
<dbReference type="GO" id="GO:0003677">
    <property type="term" value="F:DNA binding"/>
    <property type="evidence" value="ECO:0007669"/>
    <property type="project" value="InterPro"/>
</dbReference>